<feature type="domain" description="SLH" evidence="1">
    <location>
        <begin position="12"/>
        <end position="46"/>
    </location>
</feature>
<name>M1X4J4_9NOST</name>
<protein>
    <recommendedName>
        <fullName evidence="1">SLH domain-containing protein</fullName>
    </recommendedName>
</protein>
<dbReference type="Proteomes" id="UP000053051">
    <property type="component" value="Unassembled WGS sequence"/>
</dbReference>
<comment type="caution">
    <text evidence="2">The sequence shown here is derived from an EMBL/GenBank/DDBJ whole genome shotgun (WGS) entry which is preliminary data.</text>
</comment>
<dbReference type="EMBL" id="CAIY01000005">
    <property type="protein sequence ID" value="CCH66251.1"/>
    <property type="molecule type" value="Genomic_DNA"/>
</dbReference>
<sequence>MQLPSVKQTVVEFTDVSNNYWGYQAIQTTSCGGFLSRYPNKTFKPE</sequence>
<reference evidence="3" key="2">
    <citation type="submission" date="2016-01" db="EMBL/GenBank/DDBJ databases">
        <title>Diatom-associated endosymboitic cyanobacterium lacks core nitrogen metabolism enzymes.</title>
        <authorList>
            <person name="Hilton J.A."/>
            <person name="Foster R.A."/>
            <person name="Tripp H.J."/>
            <person name="Carter B.J."/>
            <person name="Zehr J.P."/>
            <person name="Villareal T.A."/>
        </authorList>
    </citation>
    <scope>NUCLEOTIDE SEQUENCE [LARGE SCALE GENOMIC DNA]</scope>
    <source>
        <strain evidence="3">HH01</strain>
    </source>
</reference>
<dbReference type="InterPro" id="IPR001119">
    <property type="entry name" value="SLH_dom"/>
</dbReference>
<proteinExistence type="predicted"/>
<reference evidence="2 3" key="1">
    <citation type="submission" date="2012-05" db="EMBL/GenBank/DDBJ databases">
        <authorList>
            <person name="Hilton J."/>
        </authorList>
    </citation>
    <scope>NUCLEOTIDE SEQUENCE [LARGE SCALE GENOMIC DNA]</scope>
    <source>
        <strain evidence="2 3">HH01</strain>
    </source>
</reference>
<dbReference type="STRING" id="1165094.RINTHH_960"/>
<gene>
    <name evidence="2" type="ORF">RINTHH_960</name>
</gene>
<accession>M1X4J4</accession>
<evidence type="ECO:0000313" key="2">
    <source>
        <dbReference type="EMBL" id="CCH66251.1"/>
    </source>
</evidence>
<keyword evidence="3" id="KW-1185">Reference proteome</keyword>
<dbReference type="AlphaFoldDB" id="M1X4J4"/>
<organism evidence="2 3">
    <name type="scientific">Richelia intracellularis HH01</name>
    <dbReference type="NCBI Taxonomy" id="1165094"/>
    <lineage>
        <taxon>Bacteria</taxon>
        <taxon>Bacillati</taxon>
        <taxon>Cyanobacteriota</taxon>
        <taxon>Cyanophyceae</taxon>
        <taxon>Nostocales</taxon>
        <taxon>Nostocaceae</taxon>
        <taxon>Richelia</taxon>
    </lineage>
</organism>
<dbReference type="Pfam" id="PF00395">
    <property type="entry name" value="SLH"/>
    <property type="match status" value="1"/>
</dbReference>
<evidence type="ECO:0000259" key="1">
    <source>
        <dbReference type="Pfam" id="PF00395"/>
    </source>
</evidence>
<evidence type="ECO:0000313" key="3">
    <source>
        <dbReference type="Proteomes" id="UP000053051"/>
    </source>
</evidence>